<evidence type="ECO:0000313" key="1">
    <source>
        <dbReference type="EMBL" id="GMF25928.1"/>
    </source>
</evidence>
<sequence>MEAQLASLCLKWQQHLPDPSVRESACVAAKAKWVSSQAEAVNRSLKDQVLQQQLYLASLQHLMTQSPFLAPSKSKELFEGMHSFSALPESLSESQRTVHLQSQCDLGVRLVPALVGRFARQHLPNATFSNPFSHTSVMADGNFTYVSNILLCRIPHRSLEIAVGAALHYFQNLSTELKEHLSVYCDLELMQDLGDARAYSQMRYRNGPNFSSTSNTTLAARITPDSAVVVADFVDEDVRYPIDRTSEGRIGLDSCLTYVHHRQVARSLKLYLCPALVQGEVDLEI</sequence>
<dbReference type="EMBL" id="BSXW01000579">
    <property type="protein sequence ID" value="GMF25928.1"/>
    <property type="molecule type" value="Genomic_DNA"/>
</dbReference>
<evidence type="ECO:0000313" key="2">
    <source>
        <dbReference type="Proteomes" id="UP001165083"/>
    </source>
</evidence>
<comment type="caution">
    <text evidence="1">The sequence shown here is derived from an EMBL/GenBank/DDBJ whole genome shotgun (WGS) entry which is preliminary data.</text>
</comment>
<protein>
    <submittedName>
        <fullName evidence="1">Unnamed protein product</fullName>
    </submittedName>
</protein>
<dbReference type="AlphaFoldDB" id="A0A9W6U4Q1"/>
<name>A0A9W6U4Q1_9STRA</name>
<gene>
    <name evidence="1" type="ORF">Plil01_001075200</name>
</gene>
<dbReference type="Proteomes" id="UP001165083">
    <property type="component" value="Unassembled WGS sequence"/>
</dbReference>
<proteinExistence type="predicted"/>
<organism evidence="1 2">
    <name type="scientific">Phytophthora lilii</name>
    <dbReference type="NCBI Taxonomy" id="2077276"/>
    <lineage>
        <taxon>Eukaryota</taxon>
        <taxon>Sar</taxon>
        <taxon>Stramenopiles</taxon>
        <taxon>Oomycota</taxon>
        <taxon>Peronosporomycetes</taxon>
        <taxon>Peronosporales</taxon>
        <taxon>Peronosporaceae</taxon>
        <taxon>Phytophthora</taxon>
    </lineage>
</organism>
<keyword evidence="2" id="KW-1185">Reference proteome</keyword>
<accession>A0A9W6U4Q1</accession>
<reference evidence="1" key="1">
    <citation type="submission" date="2023-04" db="EMBL/GenBank/DDBJ databases">
        <title>Phytophthora lilii NBRC 32176.</title>
        <authorList>
            <person name="Ichikawa N."/>
            <person name="Sato H."/>
            <person name="Tonouchi N."/>
        </authorList>
    </citation>
    <scope>NUCLEOTIDE SEQUENCE</scope>
    <source>
        <strain evidence="1">NBRC 32176</strain>
    </source>
</reference>
<dbReference type="OrthoDB" id="116027at2759"/>